<feature type="region of interest" description="Disordered" evidence="1">
    <location>
        <begin position="57"/>
        <end position="82"/>
    </location>
</feature>
<gene>
    <name evidence="2" type="ORF">PXEA_LOCUS2536</name>
</gene>
<name>A0A3S5AZM2_9PLAT</name>
<comment type="caution">
    <text evidence="2">The sequence shown here is derived from an EMBL/GenBank/DDBJ whole genome shotgun (WGS) entry which is preliminary data.</text>
</comment>
<dbReference type="Proteomes" id="UP000784294">
    <property type="component" value="Unassembled WGS sequence"/>
</dbReference>
<accession>A0A3S5AZM2</accession>
<dbReference type="EMBL" id="CAAALY010005438">
    <property type="protein sequence ID" value="VEL09096.1"/>
    <property type="molecule type" value="Genomic_DNA"/>
</dbReference>
<evidence type="ECO:0000313" key="2">
    <source>
        <dbReference type="EMBL" id="VEL09096.1"/>
    </source>
</evidence>
<organism evidence="2 3">
    <name type="scientific">Protopolystoma xenopodis</name>
    <dbReference type="NCBI Taxonomy" id="117903"/>
    <lineage>
        <taxon>Eukaryota</taxon>
        <taxon>Metazoa</taxon>
        <taxon>Spiralia</taxon>
        <taxon>Lophotrochozoa</taxon>
        <taxon>Platyhelminthes</taxon>
        <taxon>Monogenea</taxon>
        <taxon>Polyopisthocotylea</taxon>
        <taxon>Polystomatidea</taxon>
        <taxon>Polystomatidae</taxon>
        <taxon>Protopolystoma</taxon>
    </lineage>
</organism>
<evidence type="ECO:0000313" key="3">
    <source>
        <dbReference type="Proteomes" id="UP000784294"/>
    </source>
</evidence>
<feature type="compositionally biased region" description="Low complexity" evidence="1">
    <location>
        <begin position="137"/>
        <end position="187"/>
    </location>
</feature>
<feature type="region of interest" description="Disordered" evidence="1">
    <location>
        <begin position="128"/>
        <end position="187"/>
    </location>
</feature>
<reference evidence="2" key="1">
    <citation type="submission" date="2018-11" db="EMBL/GenBank/DDBJ databases">
        <authorList>
            <consortium name="Pathogen Informatics"/>
        </authorList>
    </citation>
    <scope>NUCLEOTIDE SEQUENCE</scope>
</reference>
<proteinExistence type="predicted"/>
<protein>
    <submittedName>
        <fullName evidence="2">Uncharacterized protein</fullName>
    </submittedName>
</protein>
<dbReference type="AlphaFoldDB" id="A0A3S5AZM2"/>
<keyword evidence="3" id="KW-1185">Reference proteome</keyword>
<evidence type="ECO:0000256" key="1">
    <source>
        <dbReference type="SAM" id="MobiDB-lite"/>
    </source>
</evidence>
<sequence length="187" mass="18007">MSSVAPDSSWNNLSSEARQACSSAARAVLLRSIDLELAHDASLQAVTSYSLASKRISGLAGSPSPSPPASTSEPGVGGPPLLPLITPAATRFPVSGFSAALAVAGAGPKAVWPASSFSGLSSHTVAGATVSGRSGETSLSSTTNSGSLALTTSSGLASSASSTGLPMTGSSASTTGTSTSGTSSSCK</sequence>